<dbReference type="Proteomes" id="UP000091956">
    <property type="component" value="Unassembled WGS sequence"/>
</dbReference>
<dbReference type="Pfam" id="PF12796">
    <property type="entry name" value="Ank_2"/>
    <property type="match status" value="1"/>
</dbReference>
<evidence type="ECO:0000256" key="2">
    <source>
        <dbReference type="ARBA" id="ARBA00023043"/>
    </source>
</evidence>
<feature type="transmembrane region" description="Helical" evidence="5">
    <location>
        <begin position="346"/>
        <end position="363"/>
    </location>
</feature>
<reference evidence="8" key="2">
    <citation type="journal article" date="2018" name="Nat. Commun.">
        <title>Extreme sensitivity to ultraviolet light in the fungal pathogen causing white-nose syndrome of bats.</title>
        <authorList>
            <person name="Palmer J.M."/>
            <person name="Drees K.P."/>
            <person name="Foster J.T."/>
            <person name="Lindner D.L."/>
        </authorList>
    </citation>
    <scope>NUCLEOTIDE SEQUENCE [LARGE SCALE GENOMIC DNA]</scope>
    <source>
        <strain evidence="8">UAMH 10579</strain>
    </source>
</reference>
<keyword evidence="5" id="KW-0812">Transmembrane</keyword>
<dbReference type="SMART" id="SM00248">
    <property type="entry name" value="ANK"/>
    <property type="match status" value="3"/>
</dbReference>
<feature type="region of interest" description="Disordered" evidence="4">
    <location>
        <begin position="384"/>
        <end position="403"/>
    </location>
</feature>
<dbReference type="PANTHER" id="PTHR24126:SF14">
    <property type="entry name" value="ANK_REP_REGION DOMAIN-CONTAINING PROTEIN"/>
    <property type="match status" value="1"/>
</dbReference>
<keyword evidence="5" id="KW-1133">Transmembrane helix</keyword>
<evidence type="ECO:0000256" key="6">
    <source>
        <dbReference type="SAM" id="SignalP"/>
    </source>
</evidence>
<dbReference type="EMBL" id="KV460220">
    <property type="protein sequence ID" value="OBT97837.1"/>
    <property type="molecule type" value="Genomic_DNA"/>
</dbReference>
<dbReference type="InterPro" id="IPR002110">
    <property type="entry name" value="Ankyrin_rpt"/>
</dbReference>
<feature type="signal peptide" evidence="6">
    <location>
        <begin position="1"/>
        <end position="15"/>
    </location>
</feature>
<feature type="chain" id="PRO_5012610712" evidence="6">
    <location>
        <begin position="16"/>
        <end position="538"/>
    </location>
</feature>
<dbReference type="GeneID" id="28838368"/>
<sequence length="538" mass="58762">MSLAFLLFLATPGVADDSPIDPYQYWDYSHGALAYNATYDANRILCVYPLSGQYSLLNRLLYYALIVFAVVGHSHPWLVTGPLAYIMTYSSTAAVHALIMAIVSEKGLLDIDVLGTWAIISIGCLAVLPIFTTSKAISESQYSPVFGFWGTLMSIGVICSLVSIHREYPDELECRSSTNMLLTSQAQLLDHTFNCSYTCFGSSQPLRATSEIAIISKKAIFGHFNILQGALALTGAFGVISALFGCIPMHRKSTEAELRDTIRHNQPREGFETAKVARSKRSARKHARDELNRGEYKPSTMTMCWTIFAVPSVAIVIILNEVFILAHDGGFESSEKPYVIGQWGPWVSVLLAAIAACMVKFYTPSWKARQKILLEEREAFKRRNGIEDQGHTDAKNESSKQLPARSIDDVEAGLKTLESPIIAAAKNGFMAALSNNVSNCSDKVAKVIALGTASANGHTEAILRILDSGVNVNEKDQFGLTALIRASWAGHESVVKLLLERGAIASGWQGKMAVTRASQNHHFNVVQILLNHGASKGI</sequence>
<feature type="transmembrane region" description="Helical" evidence="5">
    <location>
        <begin position="303"/>
        <end position="326"/>
    </location>
</feature>
<dbReference type="PROSITE" id="PS50088">
    <property type="entry name" value="ANK_REPEAT"/>
    <property type="match status" value="1"/>
</dbReference>
<dbReference type="PANTHER" id="PTHR24126">
    <property type="entry name" value="ANKYRIN REPEAT, PH AND SEC7 DOMAIN CONTAINING PROTEIN SECG-RELATED"/>
    <property type="match status" value="1"/>
</dbReference>
<evidence type="ECO:0000256" key="1">
    <source>
        <dbReference type="ARBA" id="ARBA00022737"/>
    </source>
</evidence>
<feature type="transmembrane region" description="Helical" evidence="5">
    <location>
        <begin position="86"/>
        <end position="103"/>
    </location>
</feature>
<feature type="compositionally biased region" description="Basic and acidic residues" evidence="4">
    <location>
        <begin position="384"/>
        <end position="398"/>
    </location>
</feature>
<feature type="transmembrane region" description="Helical" evidence="5">
    <location>
        <begin position="60"/>
        <end position="79"/>
    </location>
</feature>
<keyword evidence="2 3" id="KW-0040">ANK repeat</keyword>
<feature type="transmembrane region" description="Helical" evidence="5">
    <location>
        <begin position="226"/>
        <end position="247"/>
    </location>
</feature>
<feature type="repeat" description="ANK" evidence="3">
    <location>
        <begin position="478"/>
        <end position="503"/>
    </location>
</feature>
<evidence type="ECO:0000313" key="7">
    <source>
        <dbReference type="EMBL" id="OBT97837.1"/>
    </source>
</evidence>
<feature type="transmembrane region" description="Helical" evidence="5">
    <location>
        <begin position="145"/>
        <end position="164"/>
    </location>
</feature>
<organism evidence="7 8">
    <name type="scientific">Pseudogymnoascus verrucosus</name>
    <dbReference type="NCBI Taxonomy" id="342668"/>
    <lineage>
        <taxon>Eukaryota</taxon>
        <taxon>Fungi</taxon>
        <taxon>Dikarya</taxon>
        <taxon>Ascomycota</taxon>
        <taxon>Pezizomycotina</taxon>
        <taxon>Leotiomycetes</taxon>
        <taxon>Thelebolales</taxon>
        <taxon>Thelebolaceae</taxon>
        <taxon>Pseudogymnoascus</taxon>
    </lineage>
</organism>
<gene>
    <name evidence="7" type="ORF">VE01_04982</name>
</gene>
<dbReference type="AlphaFoldDB" id="A0A1B8GPT5"/>
<dbReference type="Gene3D" id="1.25.40.20">
    <property type="entry name" value="Ankyrin repeat-containing domain"/>
    <property type="match status" value="1"/>
</dbReference>
<keyword evidence="6" id="KW-0732">Signal</keyword>
<evidence type="ECO:0000313" key="8">
    <source>
        <dbReference type="Proteomes" id="UP000091956"/>
    </source>
</evidence>
<evidence type="ECO:0000256" key="4">
    <source>
        <dbReference type="SAM" id="MobiDB-lite"/>
    </source>
</evidence>
<dbReference type="InterPro" id="IPR036770">
    <property type="entry name" value="Ankyrin_rpt-contain_sf"/>
</dbReference>
<dbReference type="OrthoDB" id="3434343at2759"/>
<keyword evidence="1" id="KW-0677">Repeat</keyword>
<evidence type="ECO:0000256" key="5">
    <source>
        <dbReference type="SAM" id="Phobius"/>
    </source>
</evidence>
<feature type="transmembrane region" description="Helical" evidence="5">
    <location>
        <begin position="115"/>
        <end position="133"/>
    </location>
</feature>
<protein>
    <submittedName>
        <fullName evidence="7">Uncharacterized protein</fullName>
    </submittedName>
</protein>
<keyword evidence="8" id="KW-1185">Reference proteome</keyword>
<name>A0A1B8GPT5_9PEZI</name>
<keyword evidence="5" id="KW-0472">Membrane</keyword>
<dbReference type="PROSITE" id="PS50297">
    <property type="entry name" value="ANK_REP_REGION"/>
    <property type="match status" value="1"/>
</dbReference>
<dbReference type="STRING" id="342668.A0A1B8GPT5"/>
<dbReference type="SUPFAM" id="SSF48403">
    <property type="entry name" value="Ankyrin repeat"/>
    <property type="match status" value="1"/>
</dbReference>
<reference evidence="7 8" key="1">
    <citation type="submission" date="2016-03" db="EMBL/GenBank/DDBJ databases">
        <title>Comparative genomics of Pseudogymnoascus destructans, the fungus causing white-nose syndrome of bats.</title>
        <authorList>
            <person name="Palmer J.M."/>
            <person name="Drees K.P."/>
            <person name="Foster J.T."/>
            <person name="Lindner D.L."/>
        </authorList>
    </citation>
    <scope>NUCLEOTIDE SEQUENCE [LARGE SCALE GENOMIC DNA]</scope>
    <source>
        <strain evidence="7 8">UAMH 10579</strain>
    </source>
</reference>
<proteinExistence type="predicted"/>
<evidence type="ECO:0000256" key="3">
    <source>
        <dbReference type="PROSITE-ProRule" id="PRU00023"/>
    </source>
</evidence>
<accession>A0A1B8GPT5</accession>
<dbReference type="RefSeq" id="XP_018131570.1">
    <property type="nucleotide sequence ID" value="XM_018274448.2"/>
</dbReference>